<organism evidence="2">
    <name type="scientific">marine sediment metagenome</name>
    <dbReference type="NCBI Taxonomy" id="412755"/>
    <lineage>
        <taxon>unclassified sequences</taxon>
        <taxon>metagenomes</taxon>
        <taxon>ecological metagenomes</taxon>
    </lineage>
</organism>
<evidence type="ECO:0000313" key="2">
    <source>
        <dbReference type="EMBL" id="KKL47655.1"/>
    </source>
</evidence>
<reference evidence="2" key="1">
    <citation type="journal article" date="2015" name="Nature">
        <title>Complex archaea that bridge the gap between prokaryotes and eukaryotes.</title>
        <authorList>
            <person name="Spang A."/>
            <person name="Saw J.H."/>
            <person name="Jorgensen S.L."/>
            <person name="Zaremba-Niedzwiedzka K."/>
            <person name="Martijn J."/>
            <person name="Lind A.E."/>
            <person name="van Eijk R."/>
            <person name="Schleper C."/>
            <person name="Guy L."/>
            <person name="Ettema T.J."/>
        </authorList>
    </citation>
    <scope>NUCLEOTIDE SEQUENCE</scope>
</reference>
<dbReference type="EMBL" id="LAZR01033588">
    <property type="protein sequence ID" value="KKL47655.1"/>
    <property type="molecule type" value="Genomic_DNA"/>
</dbReference>
<feature type="domain" description="Methyltransferase type 11" evidence="1">
    <location>
        <begin position="52"/>
        <end position="133"/>
    </location>
</feature>
<protein>
    <recommendedName>
        <fullName evidence="1">Methyltransferase type 11 domain-containing protein</fullName>
    </recommendedName>
</protein>
<dbReference type="InterPro" id="IPR029063">
    <property type="entry name" value="SAM-dependent_MTases_sf"/>
</dbReference>
<dbReference type="Gene3D" id="3.40.50.150">
    <property type="entry name" value="Vaccinia Virus protein VP39"/>
    <property type="match status" value="1"/>
</dbReference>
<dbReference type="GO" id="GO:0008757">
    <property type="term" value="F:S-adenosylmethionine-dependent methyltransferase activity"/>
    <property type="evidence" value="ECO:0007669"/>
    <property type="project" value="InterPro"/>
</dbReference>
<accession>A0A0F9ERV8</accession>
<dbReference type="SUPFAM" id="SSF53335">
    <property type="entry name" value="S-adenosyl-L-methionine-dependent methyltransferases"/>
    <property type="match status" value="1"/>
</dbReference>
<dbReference type="InterPro" id="IPR013216">
    <property type="entry name" value="Methyltransf_11"/>
</dbReference>
<name>A0A0F9ERV8_9ZZZZ</name>
<comment type="caution">
    <text evidence="2">The sequence shown here is derived from an EMBL/GenBank/DDBJ whole genome shotgun (WGS) entry which is preliminary data.</text>
</comment>
<dbReference type="Pfam" id="PF08241">
    <property type="entry name" value="Methyltransf_11"/>
    <property type="match status" value="1"/>
</dbReference>
<dbReference type="AlphaFoldDB" id="A0A0F9ERV8"/>
<evidence type="ECO:0000259" key="1">
    <source>
        <dbReference type="Pfam" id="PF08241"/>
    </source>
</evidence>
<proteinExistence type="predicted"/>
<gene>
    <name evidence="2" type="ORF">LCGC14_2333380</name>
</gene>
<sequence length="198" mass="22420">MTVENSNLAERREYEHEKYVRAYQSSSYAMGRPRMMDAIADLVELGTRGAYLDVGCGRGEMMGHAKAMGFDPVRGVEVVPNLIDGARVVQGEVHALPFKVAVFDVVTMFDVIEHLLPGDDELACRELARVAKRHILLTANNKTSQQAIGEELHVNRRPYEEWDGLFRGWFPGDVTWLRSTIERPRNDVSSTWRVDLTT</sequence>